<gene>
    <name evidence="1" type="ORF">LCGC14_1617870</name>
</gene>
<accession>A0A0F9KLX5</accession>
<sequence>MRLFVLAMTLFLLNVSIIMVDTLGIYNVNIANQGTSSEWFDEVQNAKSKEFDPDIREKYITVKLNNIKEPSPAIKEPTSNLESK</sequence>
<proteinExistence type="predicted"/>
<dbReference type="AlphaFoldDB" id="A0A0F9KLX5"/>
<evidence type="ECO:0000313" key="1">
    <source>
        <dbReference type="EMBL" id="KKM23173.1"/>
    </source>
</evidence>
<dbReference type="EMBL" id="LAZR01013184">
    <property type="protein sequence ID" value="KKM23173.1"/>
    <property type="molecule type" value="Genomic_DNA"/>
</dbReference>
<comment type="caution">
    <text evidence="1">The sequence shown here is derived from an EMBL/GenBank/DDBJ whole genome shotgun (WGS) entry which is preliminary data.</text>
</comment>
<protein>
    <submittedName>
        <fullName evidence="1">Uncharacterized protein</fullName>
    </submittedName>
</protein>
<reference evidence="1" key="1">
    <citation type="journal article" date="2015" name="Nature">
        <title>Complex archaea that bridge the gap between prokaryotes and eukaryotes.</title>
        <authorList>
            <person name="Spang A."/>
            <person name="Saw J.H."/>
            <person name="Jorgensen S.L."/>
            <person name="Zaremba-Niedzwiedzka K."/>
            <person name="Martijn J."/>
            <person name="Lind A.E."/>
            <person name="van Eijk R."/>
            <person name="Schleper C."/>
            <person name="Guy L."/>
            <person name="Ettema T.J."/>
        </authorList>
    </citation>
    <scope>NUCLEOTIDE SEQUENCE</scope>
</reference>
<name>A0A0F9KLX5_9ZZZZ</name>
<organism evidence="1">
    <name type="scientific">marine sediment metagenome</name>
    <dbReference type="NCBI Taxonomy" id="412755"/>
    <lineage>
        <taxon>unclassified sequences</taxon>
        <taxon>metagenomes</taxon>
        <taxon>ecological metagenomes</taxon>
    </lineage>
</organism>